<dbReference type="PANTHER" id="PTHR43364:SF4">
    <property type="entry name" value="NAD(P)-LINKED OXIDOREDUCTASE SUPERFAMILY PROTEIN"/>
    <property type="match status" value="1"/>
</dbReference>
<evidence type="ECO:0000313" key="4">
    <source>
        <dbReference type="Proteomes" id="UP000046373"/>
    </source>
</evidence>
<dbReference type="GO" id="GO:0005829">
    <property type="term" value="C:cytosol"/>
    <property type="evidence" value="ECO:0007669"/>
    <property type="project" value="UniProtKB-ARBA"/>
</dbReference>
<dbReference type="CDD" id="cd19080">
    <property type="entry name" value="AKR_AKR9A_9B"/>
    <property type="match status" value="1"/>
</dbReference>
<dbReference type="Proteomes" id="UP000046373">
    <property type="component" value="Unassembled WGS sequence"/>
</dbReference>
<accession>A0A090GMJ8</accession>
<keyword evidence="1" id="KW-0560">Oxidoreductase</keyword>
<dbReference type="InterPro" id="IPR036812">
    <property type="entry name" value="NAD(P)_OxRdtase_dom_sf"/>
</dbReference>
<dbReference type="EMBL" id="CCNB01000017">
    <property type="protein sequence ID" value="CDX39065.1"/>
    <property type="molecule type" value="Genomic_DNA"/>
</dbReference>
<dbReference type="SUPFAM" id="SSF51430">
    <property type="entry name" value="NAD(P)-linked oxidoreductase"/>
    <property type="match status" value="1"/>
</dbReference>
<dbReference type="PANTHER" id="PTHR43364">
    <property type="entry name" value="NADH-SPECIFIC METHYLGLYOXAL REDUCTASE-RELATED"/>
    <property type="match status" value="1"/>
</dbReference>
<reference evidence="3 4" key="1">
    <citation type="submission" date="2014-08" db="EMBL/GenBank/DDBJ databases">
        <authorList>
            <person name="Moulin Lionel"/>
        </authorList>
    </citation>
    <scope>NUCLEOTIDE SEQUENCE [LARGE SCALE GENOMIC DNA]</scope>
</reference>
<evidence type="ECO:0000259" key="2">
    <source>
        <dbReference type="Pfam" id="PF00248"/>
    </source>
</evidence>
<dbReference type="PRINTS" id="PR00069">
    <property type="entry name" value="ALDKETRDTASE"/>
</dbReference>
<dbReference type="AlphaFoldDB" id="A0A090GMJ8"/>
<protein>
    <submittedName>
        <fullName evidence="3">Aldo/keto reductase</fullName>
    </submittedName>
</protein>
<proteinExistence type="predicted"/>
<dbReference type="Pfam" id="PF00248">
    <property type="entry name" value="Aldo_ket_red"/>
    <property type="match status" value="1"/>
</dbReference>
<organism evidence="3 4">
    <name type="scientific">Mesorhizobium plurifarium</name>
    <dbReference type="NCBI Taxonomy" id="69974"/>
    <lineage>
        <taxon>Bacteria</taxon>
        <taxon>Pseudomonadati</taxon>
        <taxon>Pseudomonadota</taxon>
        <taxon>Alphaproteobacteria</taxon>
        <taxon>Hyphomicrobiales</taxon>
        <taxon>Phyllobacteriaceae</taxon>
        <taxon>Mesorhizobium</taxon>
    </lineage>
</organism>
<feature type="domain" description="NADP-dependent oxidoreductase" evidence="2">
    <location>
        <begin position="30"/>
        <end position="333"/>
    </location>
</feature>
<dbReference type="Gene3D" id="3.20.20.100">
    <property type="entry name" value="NADP-dependent oxidoreductase domain"/>
    <property type="match status" value="1"/>
</dbReference>
<dbReference type="GO" id="GO:0016491">
    <property type="term" value="F:oxidoreductase activity"/>
    <property type="evidence" value="ECO:0007669"/>
    <property type="project" value="UniProtKB-KW"/>
</dbReference>
<dbReference type="InterPro" id="IPR023210">
    <property type="entry name" value="NADP_OxRdtase_dom"/>
</dbReference>
<evidence type="ECO:0000313" key="3">
    <source>
        <dbReference type="EMBL" id="CDX39065.1"/>
    </source>
</evidence>
<dbReference type="InterPro" id="IPR020471">
    <property type="entry name" value="AKR"/>
</dbReference>
<evidence type="ECO:0000256" key="1">
    <source>
        <dbReference type="ARBA" id="ARBA00023002"/>
    </source>
</evidence>
<dbReference type="FunFam" id="3.20.20.100:FF:000004">
    <property type="entry name" value="Oxidoreductase, aldo/keto reductase"/>
    <property type="match status" value="1"/>
</dbReference>
<name>A0A090GMJ8_MESPL</name>
<gene>
    <name evidence="3" type="ORF">MPLDJ20_240102</name>
</gene>
<sequence>MTGSKSVQNWKTTVTMTYYTLGNSGLRVSRLALGTMTFGTEWGWGADRDTARAMFDAYVEAGGNFFDTADLYTGGTAETWLGEFVAERGLRDKAVIATKFTFNSEPGNPNTGGSGRKNIMRAVEASLKRLGTDYIDLYLLHVWDRITPAEEVLRTLDDLVRAGKVRHIGLSDVPAWYAGRAQAIAELRGYEPVSALQLEYSLAERAIEHEYVPFATRHGAGIMVWSPLASGLLSGKYRPTQAGNAGRLDGFRNTTHPGFQKFSDRNWAIVAELEKVAAELGRSMAQVALNWVATQPGIASVILGATKLNQLEDNLGALDFSIPAELRARLEKVSATPAPFPHSYFGPEIQVRVTGGAVTGDKPAGYSPAVMIEGEAVSISSS</sequence>
<dbReference type="InterPro" id="IPR050523">
    <property type="entry name" value="AKR_Detox_Biosynth"/>
</dbReference>